<dbReference type="CDD" id="cd02440">
    <property type="entry name" value="AdoMet_MTases"/>
    <property type="match status" value="1"/>
</dbReference>
<organism evidence="2 3">
    <name type="scientific">endosymbiont of Galathealinum brachiosum</name>
    <dbReference type="NCBI Taxonomy" id="2200906"/>
    <lineage>
        <taxon>Bacteria</taxon>
        <taxon>Pseudomonadati</taxon>
        <taxon>Pseudomonadota</taxon>
        <taxon>Gammaproteobacteria</taxon>
        <taxon>sulfur-oxidizing symbionts</taxon>
    </lineage>
</organism>
<dbReference type="PANTHER" id="PTHR45036:SF1">
    <property type="entry name" value="METHYLTRANSFERASE LIKE 7A"/>
    <property type="match status" value="1"/>
</dbReference>
<dbReference type="InterPro" id="IPR029063">
    <property type="entry name" value="SAM-dependent_MTases_sf"/>
</dbReference>
<protein>
    <recommendedName>
        <fullName evidence="1">Methyltransferase type 11 domain-containing protein</fullName>
    </recommendedName>
</protein>
<dbReference type="GO" id="GO:0008757">
    <property type="term" value="F:S-adenosylmethionine-dependent methyltransferase activity"/>
    <property type="evidence" value="ECO:0007669"/>
    <property type="project" value="InterPro"/>
</dbReference>
<dbReference type="Proteomes" id="UP000254266">
    <property type="component" value="Unassembled WGS sequence"/>
</dbReference>
<dbReference type="SUPFAM" id="SSF53335">
    <property type="entry name" value="S-adenosyl-L-methionine-dependent methyltransferases"/>
    <property type="match status" value="1"/>
</dbReference>
<reference evidence="2 3" key="1">
    <citation type="journal article" date="2018" name="ISME J.">
        <title>Endosymbiont genomes yield clues of tubeworm success.</title>
        <authorList>
            <person name="Li Y."/>
            <person name="Liles M.R."/>
            <person name="Halanych K.M."/>
        </authorList>
    </citation>
    <scope>NUCLEOTIDE SEQUENCE [LARGE SCALE GENOMIC DNA]</scope>
    <source>
        <strain evidence="2">A1464</strain>
    </source>
</reference>
<dbReference type="InterPro" id="IPR052356">
    <property type="entry name" value="Thiol_S-MT"/>
</dbReference>
<dbReference type="Pfam" id="PF08241">
    <property type="entry name" value="Methyltransf_11"/>
    <property type="match status" value="1"/>
</dbReference>
<comment type="caution">
    <text evidence="2">The sequence shown here is derived from an EMBL/GenBank/DDBJ whole genome shotgun (WGS) entry which is preliminary data.</text>
</comment>
<sequence length="212" mass="23529">MSIRSYFMAKFYDSSMKKIEEQSFSKWRRELLSGIKGDVLEIGSGTGINLSHYPGSISSLVLTEPDAHMHKLLKKAVIDSGRNDIKTNDSSASQLNFQDGEFDAVVSTLVLCSVESPEQALKEIKRVLKPDGKLYFLEHVVASDAPGLIKWQRFFQPFWKSMCGNCHLTRDTEAEINNVGFKFELIERVNSIGGPPIVTPTIKGVASKKAGS</sequence>
<keyword evidence="3" id="KW-1185">Reference proteome</keyword>
<proteinExistence type="predicted"/>
<accession>A0A370DC69</accession>
<name>A0A370DC69_9GAMM</name>
<dbReference type="PANTHER" id="PTHR45036">
    <property type="entry name" value="METHYLTRANSFERASE LIKE 7B"/>
    <property type="match status" value="1"/>
</dbReference>
<evidence type="ECO:0000313" key="3">
    <source>
        <dbReference type="Proteomes" id="UP000254266"/>
    </source>
</evidence>
<gene>
    <name evidence="2" type="ORF">DIZ80_09435</name>
</gene>
<evidence type="ECO:0000259" key="1">
    <source>
        <dbReference type="Pfam" id="PF08241"/>
    </source>
</evidence>
<evidence type="ECO:0000313" key="2">
    <source>
        <dbReference type="EMBL" id="RDH82498.1"/>
    </source>
</evidence>
<dbReference type="EMBL" id="QFXC01000011">
    <property type="protein sequence ID" value="RDH82498.1"/>
    <property type="molecule type" value="Genomic_DNA"/>
</dbReference>
<dbReference type="InterPro" id="IPR013216">
    <property type="entry name" value="Methyltransf_11"/>
</dbReference>
<dbReference type="AlphaFoldDB" id="A0A370DC69"/>
<dbReference type="Gene3D" id="3.40.50.150">
    <property type="entry name" value="Vaccinia Virus protein VP39"/>
    <property type="match status" value="1"/>
</dbReference>
<feature type="domain" description="Methyltransferase type 11" evidence="1">
    <location>
        <begin position="40"/>
        <end position="136"/>
    </location>
</feature>